<proteinExistence type="predicted"/>
<dbReference type="EMBL" id="KY774314">
    <property type="protein sequence ID" value="ART30706.1"/>
    <property type="molecule type" value="Genomic_DNA"/>
</dbReference>
<gene>
    <name evidence="1" type="ORF">AEK19_MT0442</name>
</gene>
<reference evidence="1" key="1">
    <citation type="submission" date="2017-03" db="EMBL/GenBank/DDBJ databases">
        <title>The mitochondrial genome of the carnivorous plant Utricularia reniformis (Lentibulariaceae): structure, comparative analysis and evolutionary landmarks.</title>
        <authorList>
            <person name="Silva S.R."/>
            <person name="Alvarenga D.O."/>
            <person name="Michael T.P."/>
            <person name="Miranda V.F.O."/>
            <person name="Varani A.M."/>
        </authorList>
    </citation>
    <scope>NUCLEOTIDE SEQUENCE</scope>
</reference>
<protein>
    <submittedName>
        <fullName evidence="1">Uncharacterized protein</fullName>
    </submittedName>
</protein>
<dbReference type="AlphaFoldDB" id="A0A1Y0AZU9"/>
<sequence>MRSVSLNKSSILVTLSCNSLLYSLNYRYALSTRLQTVSSRSQILASLTLPSPFT</sequence>
<keyword evidence="1" id="KW-0496">Mitochondrion</keyword>
<accession>A0A1Y0AZU9</accession>
<name>A0A1Y0AZU9_9LAMI</name>
<geneLocation type="mitochondrion" evidence="1"/>
<evidence type="ECO:0000313" key="1">
    <source>
        <dbReference type="EMBL" id="ART30706.1"/>
    </source>
</evidence>
<organism evidence="1">
    <name type="scientific">Utricularia reniformis</name>
    <dbReference type="NCBI Taxonomy" id="192314"/>
    <lineage>
        <taxon>Eukaryota</taxon>
        <taxon>Viridiplantae</taxon>
        <taxon>Streptophyta</taxon>
        <taxon>Embryophyta</taxon>
        <taxon>Tracheophyta</taxon>
        <taxon>Spermatophyta</taxon>
        <taxon>Magnoliopsida</taxon>
        <taxon>eudicotyledons</taxon>
        <taxon>Gunneridae</taxon>
        <taxon>Pentapetalae</taxon>
        <taxon>asterids</taxon>
        <taxon>lamiids</taxon>
        <taxon>Lamiales</taxon>
        <taxon>Lentibulariaceae</taxon>
        <taxon>Utricularia</taxon>
    </lineage>
</organism>